<name>A0A382P1U1_9ZZZZ</name>
<reference evidence="5" key="1">
    <citation type="submission" date="2018-05" db="EMBL/GenBank/DDBJ databases">
        <authorList>
            <person name="Lanie J.A."/>
            <person name="Ng W.-L."/>
            <person name="Kazmierczak K.M."/>
            <person name="Andrzejewski T.M."/>
            <person name="Davidsen T.M."/>
            <person name="Wayne K.J."/>
            <person name="Tettelin H."/>
            <person name="Glass J.I."/>
            <person name="Rusch D."/>
            <person name="Podicherti R."/>
            <person name="Tsui H.-C.T."/>
            <person name="Winkler M.E."/>
        </authorList>
    </citation>
    <scope>NUCLEOTIDE SEQUENCE</scope>
</reference>
<comment type="similarity">
    <text evidence="2">Belongs to the transketolase family.</text>
</comment>
<evidence type="ECO:0000313" key="5">
    <source>
        <dbReference type="EMBL" id="SVC66565.1"/>
    </source>
</evidence>
<dbReference type="PANTHER" id="PTHR43825">
    <property type="entry name" value="PYRUVATE DEHYDROGENASE E1 COMPONENT"/>
    <property type="match status" value="1"/>
</dbReference>
<dbReference type="InterPro" id="IPR005475">
    <property type="entry name" value="Transketolase-like_Pyr-bd"/>
</dbReference>
<evidence type="ECO:0000256" key="2">
    <source>
        <dbReference type="ARBA" id="ARBA00007131"/>
    </source>
</evidence>
<dbReference type="Gene3D" id="3.40.50.970">
    <property type="match status" value="1"/>
</dbReference>
<evidence type="ECO:0000256" key="3">
    <source>
        <dbReference type="ARBA" id="ARBA00023052"/>
    </source>
</evidence>
<evidence type="ECO:0000259" key="4">
    <source>
        <dbReference type="SMART" id="SM00861"/>
    </source>
</evidence>
<dbReference type="PANTHER" id="PTHR43825:SF5">
    <property type="entry name" value="HYPOTHETICAL TRANSKETOLASE FAMILY PROTEIN"/>
    <property type="match status" value="1"/>
</dbReference>
<dbReference type="InterPro" id="IPR051157">
    <property type="entry name" value="PDH/Transketolase"/>
</dbReference>
<dbReference type="InterPro" id="IPR029061">
    <property type="entry name" value="THDP-binding"/>
</dbReference>
<dbReference type="Pfam" id="PF02779">
    <property type="entry name" value="Transket_pyr"/>
    <property type="match status" value="1"/>
</dbReference>
<feature type="domain" description="Transketolase-like pyrimidine-binding" evidence="4">
    <location>
        <begin position="1"/>
        <end position="151"/>
    </location>
</feature>
<proteinExistence type="inferred from homology"/>
<keyword evidence="3" id="KW-0786">Thiamine pyrophosphate</keyword>
<feature type="non-terminal residue" evidence="5">
    <location>
        <position position="1"/>
    </location>
</feature>
<dbReference type="EMBL" id="UINC01103855">
    <property type="protein sequence ID" value="SVC66565.1"/>
    <property type="molecule type" value="Genomic_DNA"/>
</dbReference>
<protein>
    <recommendedName>
        <fullName evidence="4">Transketolase-like pyrimidine-binding domain-containing protein</fullName>
    </recommendedName>
</protein>
<dbReference type="FunFam" id="3.40.50.970:FF:000129">
    <property type="entry name" value="Transketolase"/>
    <property type="match status" value="1"/>
</dbReference>
<comment type="cofactor">
    <cofactor evidence="1">
        <name>thiamine diphosphate</name>
        <dbReference type="ChEBI" id="CHEBI:58937"/>
    </cofactor>
</comment>
<dbReference type="SMART" id="SM00861">
    <property type="entry name" value="Transket_pyr"/>
    <property type="match status" value="1"/>
</dbReference>
<gene>
    <name evidence="5" type="ORF">METZ01_LOCUS319419</name>
</gene>
<feature type="non-terminal residue" evidence="5">
    <location>
        <position position="214"/>
    </location>
</feature>
<dbReference type="SUPFAM" id="SSF52518">
    <property type="entry name" value="Thiamin diphosphate-binding fold (THDP-binding)"/>
    <property type="match status" value="1"/>
</dbReference>
<dbReference type="SUPFAM" id="SSF52922">
    <property type="entry name" value="TK C-terminal domain-like"/>
    <property type="match status" value="1"/>
</dbReference>
<dbReference type="AlphaFoldDB" id="A0A382P1U1"/>
<dbReference type="Gene3D" id="3.40.50.920">
    <property type="match status" value="1"/>
</dbReference>
<dbReference type="InterPro" id="IPR009014">
    <property type="entry name" value="Transketo_C/PFOR_II"/>
</dbReference>
<sequence length="214" mass="23976">MKDNQDIVIVVADMSTPVFDRVRKEFPDRIINVGIAEQNAVMIASGLAKEGKSVFVYAIASFMVLRCYEQIRIENSIMGIPITIVGVGTGFSYDDSGPTHHLFEDLAIMRVLPNMTIHSITDNYMAKKIAEESVEMKTPNYVRLERHVETDIYSAESDLSEGINELKKGTDGYIISTSIMVRQALSISEKLEDKKISLGVIDIHRIPFNENAFI</sequence>
<accession>A0A382P1U1</accession>
<evidence type="ECO:0000256" key="1">
    <source>
        <dbReference type="ARBA" id="ARBA00001964"/>
    </source>
</evidence>
<organism evidence="5">
    <name type="scientific">marine metagenome</name>
    <dbReference type="NCBI Taxonomy" id="408172"/>
    <lineage>
        <taxon>unclassified sequences</taxon>
        <taxon>metagenomes</taxon>
        <taxon>ecological metagenomes</taxon>
    </lineage>
</organism>
<dbReference type="CDD" id="cd07033">
    <property type="entry name" value="TPP_PYR_DXS_TK_like"/>
    <property type="match status" value="1"/>
</dbReference>